<protein>
    <submittedName>
        <fullName evidence="2">Uncharacterized protein</fullName>
    </submittedName>
</protein>
<dbReference type="Proteomes" id="UP000054630">
    <property type="component" value="Unassembled WGS sequence"/>
</dbReference>
<organism evidence="2 3">
    <name type="scientific">Trichinella nelsoni</name>
    <dbReference type="NCBI Taxonomy" id="6336"/>
    <lineage>
        <taxon>Eukaryota</taxon>
        <taxon>Metazoa</taxon>
        <taxon>Ecdysozoa</taxon>
        <taxon>Nematoda</taxon>
        <taxon>Enoplea</taxon>
        <taxon>Dorylaimia</taxon>
        <taxon>Trichinellida</taxon>
        <taxon>Trichinellidae</taxon>
        <taxon>Trichinella</taxon>
    </lineage>
</organism>
<evidence type="ECO:0000313" key="2">
    <source>
        <dbReference type="EMBL" id="KRX26706.1"/>
    </source>
</evidence>
<feature type="compositionally biased region" description="Low complexity" evidence="1">
    <location>
        <begin position="11"/>
        <end position="28"/>
    </location>
</feature>
<dbReference type="AlphaFoldDB" id="A0A0V0SIX3"/>
<sequence length="66" mass="7658">MTVQRLIALPQQSSNSNSKQSKAKQSSKQQEKIAIADQRWTTASKQHWLINKKEFLKKSHSKIYCL</sequence>
<gene>
    <name evidence="2" type="ORF">T07_10726</name>
</gene>
<accession>A0A0V0SIX3</accession>
<proteinExistence type="predicted"/>
<comment type="caution">
    <text evidence="2">The sequence shown here is derived from an EMBL/GenBank/DDBJ whole genome shotgun (WGS) entry which is preliminary data.</text>
</comment>
<keyword evidence="3" id="KW-1185">Reference proteome</keyword>
<dbReference type="EMBL" id="JYDL01000006">
    <property type="protein sequence ID" value="KRX26706.1"/>
    <property type="molecule type" value="Genomic_DNA"/>
</dbReference>
<evidence type="ECO:0000313" key="3">
    <source>
        <dbReference type="Proteomes" id="UP000054630"/>
    </source>
</evidence>
<reference evidence="2 3" key="1">
    <citation type="submission" date="2015-01" db="EMBL/GenBank/DDBJ databases">
        <title>Evolution of Trichinella species and genotypes.</title>
        <authorList>
            <person name="Korhonen P.K."/>
            <person name="Edoardo P."/>
            <person name="Giuseppe L.R."/>
            <person name="Gasser R.B."/>
        </authorList>
    </citation>
    <scope>NUCLEOTIDE SEQUENCE [LARGE SCALE GENOMIC DNA]</scope>
    <source>
        <strain evidence="2">ISS37</strain>
    </source>
</reference>
<evidence type="ECO:0000256" key="1">
    <source>
        <dbReference type="SAM" id="MobiDB-lite"/>
    </source>
</evidence>
<feature type="region of interest" description="Disordered" evidence="1">
    <location>
        <begin position="1"/>
        <end position="34"/>
    </location>
</feature>
<name>A0A0V0SIX3_9BILA</name>